<dbReference type="AlphaFoldDB" id="X1B3U7"/>
<sequence>MRNLPVTLNAGESYEFEILVKPHFQVDEPFIGPISLNCEMDDKFIFLLQEKEVIKPNIISPPPLLDISIKNLRPPLIGQTFPLEILIENNSEGDALELNINIEFPKELKVMRGTTKKQVYSLSSNDNITWEINLKPLEAGDYIIKMDISFKDPDQNLIEEKKTFPLSIKL</sequence>
<protein>
    <recommendedName>
        <fullName evidence="2">Alpha-galactosidase NEW3 domain-containing protein</fullName>
    </recommendedName>
</protein>
<evidence type="ECO:0000313" key="1">
    <source>
        <dbReference type="EMBL" id="GAG89725.1"/>
    </source>
</evidence>
<reference evidence="1" key="1">
    <citation type="journal article" date="2014" name="Front. Microbiol.">
        <title>High frequency of phylogenetically diverse reductive dehalogenase-homologous genes in deep subseafloor sedimentary metagenomes.</title>
        <authorList>
            <person name="Kawai M."/>
            <person name="Futagami T."/>
            <person name="Toyoda A."/>
            <person name="Takaki Y."/>
            <person name="Nishi S."/>
            <person name="Hori S."/>
            <person name="Arai W."/>
            <person name="Tsubouchi T."/>
            <person name="Morono Y."/>
            <person name="Uchiyama I."/>
            <person name="Ito T."/>
            <person name="Fujiyama A."/>
            <person name="Inagaki F."/>
            <person name="Takami H."/>
        </authorList>
    </citation>
    <scope>NUCLEOTIDE SEQUENCE</scope>
    <source>
        <strain evidence="1">Expedition CK06-06</strain>
    </source>
</reference>
<comment type="caution">
    <text evidence="1">The sequence shown here is derived from an EMBL/GenBank/DDBJ whole genome shotgun (WGS) entry which is preliminary data.</text>
</comment>
<name>X1B3U7_9ZZZZ</name>
<organism evidence="1">
    <name type="scientific">marine sediment metagenome</name>
    <dbReference type="NCBI Taxonomy" id="412755"/>
    <lineage>
        <taxon>unclassified sequences</taxon>
        <taxon>metagenomes</taxon>
        <taxon>ecological metagenomes</taxon>
    </lineage>
</organism>
<proteinExistence type="predicted"/>
<dbReference type="EMBL" id="BART01010623">
    <property type="protein sequence ID" value="GAG89725.1"/>
    <property type="molecule type" value="Genomic_DNA"/>
</dbReference>
<dbReference type="InterPro" id="IPR013783">
    <property type="entry name" value="Ig-like_fold"/>
</dbReference>
<accession>X1B3U7</accession>
<evidence type="ECO:0008006" key="2">
    <source>
        <dbReference type="Google" id="ProtNLM"/>
    </source>
</evidence>
<dbReference type="Gene3D" id="2.60.40.10">
    <property type="entry name" value="Immunoglobulins"/>
    <property type="match status" value="1"/>
</dbReference>
<gene>
    <name evidence="1" type="ORF">S01H4_23013</name>
</gene>